<dbReference type="PROSITE" id="PS51462">
    <property type="entry name" value="NUDIX"/>
    <property type="match status" value="1"/>
</dbReference>
<dbReference type="Gene3D" id="3.90.79.10">
    <property type="entry name" value="Nucleoside Triphosphate Pyrophosphohydrolase"/>
    <property type="match status" value="1"/>
</dbReference>
<keyword evidence="5" id="KW-1185">Reference proteome</keyword>
<feature type="region of interest" description="Disordered" evidence="2">
    <location>
        <begin position="415"/>
        <end position="475"/>
    </location>
</feature>
<dbReference type="SUPFAM" id="SSF55811">
    <property type="entry name" value="Nudix"/>
    <property type="match status" value="1"/>
</dbReference>
<feature type="non-terminal residue" evidence="4">
    <location>
        <position position="475"/>
    </location>
</feature>
<gene>
    <name evidence="4" type="ORF">THAOC_24194</name>
</gene>
<dbReference type="Pfam" id="PF00293">
    <property type="entry name" value="NUDIX"/>
    <property type="match status" value="1"/>
</dbReference>
<dbReference type="InterPro" id="IPR020084">
    <property type="entry name" value="NUDIX_hydrolase_CS"/>
</dbReference>
<accession>K0RSH5</accession>
<proteinExistence type="predicted"/>
<dbReference type="InterPro" id="IPR000086">
    <property type="entry name" value="NUDIX_hydrolase_dom"/>
</dbReference>
<feature type="region of interest" description="Disordered" evidence="2">
    <location>
        <begin position="1"/>
        <end position="42"/>
    </location>
</feature>
<name>K0RSH5_THAOC</name>
<dbReference type="Proteomes" id="UP000266841">
    <property type="component" value="Unassembled WGS sequence"/>
</dbReference>
<feature type="compositionally biased region" description="Basic and acidic residues" evidence="2">
    <location>
        <begin position="415"/>
        <end position="431"/>
    </location>
</feature>
<keyword evidence="1" id="KW-0378">Hydrolase</keyword>
<evidence type="ECO:0000259" key="3">
    <source>
        <dbReference type="PROSITE" id="PS51462"/>
    </source>
</evidence>
<evidence type="ECO:0000313" key="5">
    <source>
        <dbReference type="Proteomes" id="UP000266841"/>
    </source>
</evidence>
<protein>
    <recommendedName>
        <fullName evidence="3">Nudix hydrolase domain-containing protein</fullName>
    </recommendedName>
</protein>
<dbReference type="InterPro" id="IPR015797">
    <property type="entry name" value="NUDIX_hydrolase-like_dom_sf"/>
</dbReference>
<organism evidence="4 5">
    <name type="scientific">Thalassiosira oceanica</name>
    <name type="common">Marine diatom</name>
    <dbReference type="NCBI Taxonomy" id="159749"/>
    <lineage>
        <taxon>Eukaryota</taxon>
        <taxon>Sar</taxon>
        <taxon>Stramenopiles</taxon>
        <taxon>Ochrophyta</taxon>
        <taxon>Bacillariophyta</taxon>
        <taxon>Coscinodiscophyceae</taxon>
        <taxon>Thalassiosirophycidae</taxon>
        <taxon>Thalassiosirales</taxon>
        <taxon>Thalassiosiraceae</taxon>
        <taxon>Thalassiosira</taxon>
    </lineage>
</organism>
<sequence>MHHRHPRQLDDVDDGRPPPDRDGEEGSEATAMAGNGLEHGDDRTTARTALHFLLTHHRLHLTAVLLILIAWNTGGPDKGDRPAAGPAHVFQSGTYRGRPYHGERTLAIETVAETRFARCDVHTVISEDGASVVDDWLFLEEVDAVNVAVQRAEGDFVVFRQRKYAIPGETLSPVGGFIDDGESPLSAAKREVLEELGLGSKRTQRRMREVRKERHMNRVETPLDMESALSFLGEIEAGDPPRRDGYGLLDGSRRYPATEDNDADWVYLGRYRTAANRGGGFVYTFLLKHAVPLVPSGGRPGFVGTGDGESQELLYLNQKDAFRAVSEGRFVEVKWAATFALALLNVRQGMPECCNFDAAVEMAAAAAAGEEKDPAAAASGGRQKAERERGNAYRARCACRLKSCDRDREHHMVLDHRNFPETLGPDREAAKQRSPGNTSNAADKAGVRTLDEPHLSSTTYPDADRVVLGKSNGTS</sequence>
<evidence type="ECO:0000256" key="1">
    <source>
        <dbReference type="ARBA" id="ARBA00022801"/>
    </source>
</evidence>
<comment type="caution">
    <text evidence="4">The sequence shown here is derived from an EMBL/GenBank/DDBJ whole genome shotgun (WGS) entry which is preliminary data.</text>
</comment>
<dbReference type="AlphaFoldDB" id="K0RSH5"/>
<dbReference type="PROSITE" id="PS00893">
    <property type="entry name" value="NUDIX_BOX"/>
    <property type="match status" value="1"/>
</dbReference>
<evidence type="ECO:0000313" key="4">
    <source>
        <dbReference type="EMBL" id="EJK55995.1"/>
    </source>
</evidence>
<feature type="domain" description="Nudix hydrolase" evidence="3">
    <location>
        <begin position="140"/>
        <end position="288"/>
    </location>
</feature>
<dbReference type="EMBL" id="AGNL01032666">
    <property type="protein sequence ID" value="EJK55995.1"/>
    <property type="molecule type" value="Genomic_DNA"/>
</dbReference>
<dbReference type="GO" id="GO:0016787">
    <property type="term" value="F:hydrolase activity"/>
    <property type="evidence" value="ECO:0007669"/>
    <property type="project" value="UniProtKB-KW"/>
</dbReference>
<reference evidence="4 5" key="1">
    <citation type="journal article" date="2012" name="Genome Biol.">
        <title>Genome and low-iron response of an oceanic diatom adapted to chronic iron limitation.</title>
        <authorList>
            <person name="Lommer M."/>
            <person name="Specht M."/>
            <person name="Roy A.S."/>
            <person name="Kraemer L."/>
            <person name="Andreson R."/>
            <person name="Gutowska M.A."/>
            <person name="Wolf J."/>
            <person name="Bergner S.V."/>
            <person name="Schilhabel M.B."/>
            <person name="Klostermeier U.C."/>
            <person name="Beiko R.G."/>
            <person name="Rosenstiel P."/>
            <person name="Hippler M."/>
            <person name="Laroche J."/>
        </authorList>
    </citation>
    <scope>NUCLEOTIDE SEQUENCE [LARGE SCALE GENOMIC DNA]</scope>
    <source>
        <strain evidence="4 5">CCMP1005</strain>
    </source>
</reference>
<evidence type="ECO:0000256" key="2">
    <source>
        <dbReference type="SAM" id="MobiDB-lite"/>
    </source>
</evidence>
<dbReference type="OrthoDB" id="447842at2759"/>
<feature type="compositionally biased region" description="Basic and acidic residues" evidence="2">
    <location>
        <begin position="445"/>
        <end position="454"/>
    </location>
</feature>
<feature type="compositionally biased region" description="Basic and acidic residues" evidence="2">
    <location>
        <begin position="7"/>
        <end position="21"/>
    </location>
</feature>